<evidence type="ECO:0000313" key="1">
    <source>
        <dbReference type="EMBL" id="GKV16657.1"/>
    </source>
</evidence>
<dbReference type="EMBL" id="BPVZ01000046">
    <property type="protein sequence ID" value="GKV16657.1"/>
    <property type="molecule type" value="Genomic_DNA"/>
</dbReference>
<reference evidence="1 2" key="1">
    <citation type="journal article" date="2021" name="Commun. Biol.">
        <title>The genome of Shorea leprosula (Dipterocarpaceae) highlights the ecological relevance of drought in aseasonal tropical rainforests.</title>
        <authorList>
            <person name="Ng K.K.S."/>
            <person name="Kobayashi M.J."/>
            <person name="Fawcett J.A."/>
            <person name="Hatakeyama M."/>
            <person name="Paape T."/>
            <person name="Ng C.H."/>
            <person name="Ang C.C."/>
            <person name="Tnah L.H."/>
            <person name="Lee C.T."/>
            <person name="Nishiyama T."/>
            <person name="Sese J."/>
            <person name="O'Brien M.J."/>
            <person name="Copetti D."/>
            <person name="Mohd Noor M.I."/>
            <person name="Ong R.C."/>
            <person name="Putra M."/>
            <person name="Sireger I.Z."/>
            <person name="Indrioko S."/>
            <person name="Kosugi Y."/>
            <person name="Izuno A."/>
            <person name="Isagi Y."/>
            <person name="Lee S.L."/>
            <person name="Shimizu K.K."/>
        </authorList>
    </citation>
    <scope>NUCLEOTIDE SEQUENCE [LARGE SCALE GENOMIC DNA]</scope>
    <source>
        <strain evidence="1">214</strain>
    </source>
</reference>
<accession>A0AAV5JZ59</accession>
<proteinExistence type="predicted"/>
<name>A0AAV5JZ59_9ROSI</name>
<protein>
    <submittedName>
        <fullName evidence="1">Uncharacterized protein</fullName>
    </submittedName>
</protein>
<dbReference type="PANTHER" id="PTHR33237:SF31">
    <property type="entry name" value="F2P16.13 PROTEIN"/>
    <property type="match status" value="1"/>
</dbReference>
<evidence type="ECO:0000313" key="2">
    <source>
        <dbReference type="Proteomes" id="UP001054252"/>
    </source>
</evidence>
<dbReference type="PANTHER" id="PTHR33237">
    <property type="entry name" value="F2P16.13 PROTEIN-RELATED"/>
    <property type="match status" value="1"/>
</dbReference>
<organism evidence="1 2">
    <name type="scientific">Rubroshorea leprosula</name>
    <dbReference type="NCBI Taxonomy" id="152421"/>
    <lineage>
        <taxon>Eukaryota</taxon>
        <taxon>Viridiplantae</taxon>
        <taxon>Streptophyta</taxon>
        <taxon>Embryophyta</taxon>
        <taxon>Tracheophyta</taxon>
        <taxon>Spermatophyta</taxon>
        <taxon>Magnoliopsida</taxon>
        <taxon>eudicotyledons</taxon>
        <taxon>Gunneridae</taxon>
        <taxon>Pentapetalae</taxon>
        <taxon>rosids</taxon>
        <taxon>malvids</taxon>
        <taxon>Malvales</taxon>
        <taxon>Dipterocarpaceae</taxon>
        <taxon>Rubroshorea</taxon>
    </lineage>
</organism>
<keyword evidence="2" id="KW-1185">Reference proteome</keyword>
<dbReference type="AlphaFoldDB" id="A0AAV5JZ59"/>
<gene>
    <name evidence="1" type="ORF">SLEP1_g27271</name>
</gene>
<comment type="caution">
    <text evidence="1">The sequence shown here is derived from an EMBL/GenBank/DDBJ whole genome shotgun (WGS) entry which is preliminary data.</text>
</comment>
<sequence length="113" mass="13141">MAQILRGIVRDLLCASRMSRKSQSQRKREERVMKSGEQKLLSKINSNISSKAQLMVKLISWRKVEAEEELDDGEEIVWRKTIMMGERCRPLDFSGRILYDSEGNLLPDPDCRK</sequence>
<dbReference type="Proteomes" id="UP001054252">
    <property type="component" value="Unassembled WGS sequence"/>
</dbReference>